<dbReference type="PRINTS" id="PR00344">
    <property type="entry name" value="BCTRLSENSOR"/>
</dbReference>
<keyword evidence="4" id="KW-0808">Transferase</keyword>
<dbReference type="CDD" id="cd00082">
    <property type="entry name" value="HisKA"/>
    <property type="match status" value="1"/>
</dbReference>
<dbReference type="GO" id="GO:0000155">
    <property type="term" value="F:phosphorelay sensor kinase activity"/>
    <property type="evidence" value="ECO:0007669"/>
    <property type="project" value="InterPro"/>
</dbReference>
<evidence type="ECO:0000256" key="4">
    <source>
        <dbReference type="ARBA" id="ARBA00022679"/>
    </source>
</evidence>
<dbReference type="SUPFAM" id="SSF47384">
    <property type="entry name" value="Homodimeric domain of signal transducing histidine kinase"/>
    <property type="match status" value="1"/>
</dbReference>
<dbReference type="FunFam" id="3.30.565.10:FF:000006">
    <property type="entry name" value="Sensor histidine kinase WalK"/>
    <property type="match status" value="1"/>
</dbReference>
<dbReference type="InterPro" id="IPR005467">
    <property type="entry name" value="His_kinase_dom"/>
</dbReference>
<dbReference type="SUPFAM" id="SSF55785">
    <property type="entry name" value="PYP-like sensor domain (PAS domain)"/>
    <property type="match status" value="2"/>
</dbReference>
<dbReference type="InterPro" id="IPR050736">
    <property type="entry name" value="Sensor_HK_Regulatory"/>
</dbReference>
<keyword evidence="12" id="KW-1185">Reference proteome</keyword>
<protein>
    <recommendedName>
        <fullName evidence="2">histidine kinase</fullName>
        <ecNumber evidence="2">2.7.13.3</ecNumber>
    </recommendedName>
</protein>
<evidence type="ECO:0000256" key="1">
    <source>
        <dbReference type="ARBA" id="ARBA00000085"/>
    </source>
</evidence>
<proteinExistence type="predicted"/>
<dbReference type="InterPro" id="IPR036890">
    <property type="entry name" value="HATPase_C_sf"/>
</dbReference>
<dbReference type="AlphaFoldDB" id="A0AAP2GCL8"/>
<feature type="transmembrane region" description="Helical" evidence="8">
    <location>
        <begin position="88"/>
        <end position="105"/>
    </location>
</feature>
<evidence type="ECO:0000259" key="10">
    <source>
        <dbReference type="PROSITE" id="PS50112"/>
    </source>
</evidence>
<feature type="coiled-coil region" evidence="7">
    <location>
        <begin position="247"/>
        <end position="281"/>
    </location>
</feature>
<dbReference type="Proteomes" id="UP001319180">
    <property type="component" value="Unassembled WGS sequence"/>
</dbReference>
<sequence>MSAYPNPFRRFIAGIVLMLLILLWEVALEIAGGTIAYVLVSLLTLWYVRTFRWMVIAGGIVSTLALGSIFFLYFIMPHIDPAVLMNRMVSVLVVWLAVLFILRFQRLQQTERREKRQLRALVAHANEGLLLIGNTGNILMANPAAGRMFGYRHDVLVYKPIADLIPEFDASPGERADAYGPGKPASTRARTWRAVRRDSSEFPADVSLSEYYDGRHRVVIAFILNASDRVRNEELVRSNLRMASEYSQELQQRVHQRTAELESANRALQNSQDVYRSMARNFPDGFIGIMDHDLKWVLVDGKGLAELGLRSETVLHQRVFDDIHAAISSYAEGALRKAFDGETVSFDIDVAGNYYNVSSVPVEAADAVIRQILVVVKNISGQKSLERELVRTLEKEKELNTLKSRFVTMASHEFRTPLTTILSSAFLLENYTGTRLETEKKKHLDRIKRAVHGLTELLNDFLSLGRLEEGVVYVACKPVAMRQFGEELLQEISLSKKEEQRIVFECEGPDTAVLLDKQLVRNILLNLLSNAIKYSPVSSTIGLVISVNANVVKMKVSDQGIGIPAEEQKFIFKRFFRAQNTSEIQGTGLGLNIVRRYVKLLKGRVEFQSRVNKGTVFTVTLPLDHAIESNPHT</sequence>
<evidence type="ECO:0000259" key="9">
    <source>
        <dbReference type="PROSITE" id="PS50109"/>
    </source>
</evidence>
<dbReference type="CDD" id="cd00075">
    <property type="entry name" value="HATPase"/>
    <property type="match status" value="1"/>
</dbReference>
<evidence type="ECO:0000313" key="11">
    <source>
        <dbReference type="EMBL" id="MBT1686464.1"/>
    </source>
</evidence>
<dbReference type="Pfam" id="PF02518">
    <property type="entry name" value="HATPase_c"/>
    <property type="match status" value="1"/>
</dbReference>
<evidence type="ECO:0000256" key="3">
    <source>
        <dbReference type="ARBA" id="ARBA00022553"/>
    </source>
</evidence>
<dbReference type="SMART" id="SM00387">
    <property type="entry name" value="HATPase_c"/>
    <property type="match status" value="1"/>
</dbReference>
<dbReference type="GO" id="GO:0006355">
    <property type="term" value="P:regulation of DNA-templated transcription"/>
    <property type="evidence" value="ECO:0007669"/>
    <property type="project" value="InterPro"/>
</dbReference>
<feature type="domain" description="PAS" evidence="10">
    <location>
        <begin position="114"/>
        <end position="165"/>
    </location>
</feature>
<comment type="caution">
    <text evidence="11">The sequence shown here is derived from an EMBL/GenBank/DDBJ whole genome shotgun (WGS) entry which is preliminary data.</text>
</comment>
<feature type="domain" description="Histidine kinase" evidence="9">
    <location>
        <begin position="409"/>
        <end position="625"/>
    </location>
</feature>
<dbReference type="InterPro" id="IPR000014">
    <property type="entry name" value="PAS"/>
</dbReference>
<organism evidence="11 12">
    <name type="scientific">Dawidia soli</name>
    <dbReference type="NCBI Taxonomy" id="2782352"/>
    <lineage>
        <taxon>Bacteria</taxon>
        <taxon>Pseudomonadati</taxon>
        <taxon>Bacteroidota</taxon>
        <taxon>Cytophagia</taxon>
        <taxon>Cytophagales</taxon>
        <taxon>Chryseotaleaceae</taxon>
        <taxon>Dawidia</taxon>
    </lineage>
</organism>
<dbReference type="InterPro" id="IPR003661">
    <property type="entry name" value="HisK_dim/P_dom"/>
</dbReference>
<dbReference type="Pfam" id="PF00512">
    <property type="entry name" value="HisKA"/>
    <property type="match status" value="1"/>
</dbReference>
<dbReference type="Gene3D" id="1.10.287.130">
    <property type="match status" value="1"/>
</dbReference>
<keyword evidence="7" id="KW-0175">Coiled coil</keyword>
<feature type="transmembrane region" description="Helical" evidence="8">
    <location>
        <begin position="55"/>
        <end position="76"/>
    </location>
</feature>
<dbReference type="EC" id="2.7.13.3" evidence="2"/>
<dbReference type="PROSITE" id="PS50112">
    <property type="entry name" value="PAS"/>
    <property type="match status" value="1"/>
</dbReference>
<dbReference type="EMBL" id="JAHESC010000008">
    <property type="protein sequence ID" value="MBT1686464.1"/>
    <property type="molecule type" value="Genomic_DNA"/>
</dbReference>
<dbReference type="InterPro" id="IPR003594">
    <property type="entry name" value="HATPase_dom"/>
</dbReference>
<keyword evidence="8" id="KW-0812">Transmembrane</keyword>
<dbReference type="SMART" id="SM00388">
    <property type="entry name" value="HisKA"/>
    <property type="match status" value="1"/>
</dbReference>
<dbReference type="NCBIfam" id="TIGR00229">
    <property type="entry name" value="sensory_box"/>
    <property type="match status" value="1"/>
</dbReference>
<dbReference type="InterPro" id="IPR036097">
    <property type="entry name" value="HisK_dim/P_sf"/>
</dbReference>
<name>A0AAP2GCL8_9BACT</name>
<keyword evidence="5 11" id="KW-0418">Kinase</keyword>
<dbReference type="SMART" id="SM00091">
    <property type="entry name" value="PAS"/>
    <property type="match status" value="2"/>
</dbReference>
<keyword evidence="3" id="KW-0597">Phosphoprotein</keyword>
<evidence type="ECO:0000256" key="6">
    <source>
        <dbReference type="ARBA" id="ARBA00023012"/>
    </source>
</evidence>
<keyword evidence="8" id="KW-0472">Membrane</keyword>
<dbReference type="Pfam" id="PF00989">
    <property type="entry name" value="PAS"/>
    <property type="match status" value="1"/>
</dbReference>
<evidence type="ECO:0000256" key="8">
    <source>
        <dbReference type="SAM" id="Phobius"/>
    </source>
</evidence>
<dbReference type="Gene3D" id="3.30.450.20">
    <property type="entry name" value="PAS domain"/>
    <property type="match status" value="2"/>
</dbReference>
<gene>
    <name evidence="11" type="ORF">KK078_07860</name>
</gene>
<dbReference type="PANTHER" id="PTHR43711:SF26">
    <property type="entry name" value="SENSOR HISTIDINE KINASE RCSC"/>
    <property type="match status" value="1"/>
</dbReference>
<dbReference type="InterPro" id="IPR004358">
    <property type="entry name" value="Sig_transdc_His_kin-like_C"/>
</dbReference>
<reference evidence="11 12" key="1">
    <citation type="submission" date="2021-05" db="EMBL/GenBank/DDBJ databases">
        <title>A Polyphasic approach of four new species of the genus Ohtaekwangia: Ohtaekwangia histidinii sp. nov., Ohtaekwangia cretensis sp. nov., Ohtaekwangia indiensis sp. nov., Ohtaekwangia reichenbachii sp. nov. from diverse environment.</title>
        <authorList>
            <person name="Octaviana S."/>
        </authorList>
    </citation>
    <scope>NUCLEOTIDE SEQUENCE [LARGE SCALE GENOMIC DNA]</scope>
    <source>
        <strain evidence="11 12">PWU37</strain>
    </source>
</reference>
<feature type="transmembrane region" description="Helical" evidence="8">
    <location>
        <begin position="30"/>
        <end position="48"/>
    </location>
</feature>
<keyword evidence="8" id="KW-1133">Transmembrane helix</keyword>
<keyword evidence="6" id="KW-0902">Two-component regulatory system</keyword>
<evidence type="ECO:0000313" key="12">
    <source>
        <dbReference type="Proteomes" id="UP001319180"/>
    </source>
</evidence>
<dbReference type="CDD" id="cd00130">
    <property type="entry name" value="PAS"/>
    <property type="match status" value="1"/>
</dbReference>
<accession>A0AAP2GCL8</accession>
<dbReference type="PANTHER" id="PTHR43711">
    <property type="entry name" value="TWO-COMPONENT HISTIDINE KINASE"/>
    <property type="match status" value="1"/>
</dbReference>
<dbReference type="InterPro" id="IPR013767">
    <property type="entry name" value="PAS_fold"/>
</dbReference>
<comment type="catalytic activity">
    <reaction evidence="1">
        <text>ATP + protein L-histidine = ADP + protein N-phospho-L-histidine.</text>
        <dbReference type="EC" id="2.7.13.3"/>
    </reaction>
</comment>
<dbReference type="RefSeq" id="WP_254089701.1">
    <property type="nucleotide sequence ID" value="NZ_JAHESC010000008.1"/>
</dbReference>
<evidence type="ECO:0000256" key="7">
    <source>
        <dbReference type="SAM" id="Coils"/>
    </source>
</evidence>
<evidence type="ECO:0000256" key="5">
    <source>
        <dbReference type="ARBA" id="ARBA00022777"/>
    </source>
</evidence>
<evidence type="ECO:0000256" key="2">
    <source>
        <dbReference type="ARBA" id="ARBA00012438"/>
    </source>
</evidence>
<dbReference type="PROSITE" id="PS50109">
    <property type="entry name" value="HIS_KIN"/>
    <property type="match status" value="1"/>
</dbReference>
<dbReference type="Gene3D" id="3.30.565.10">
    <property type="entry name" value="Histidine kinase-like ATPase, C-terminal domain"/>
    <property type="match status" value="1"/>
</dbReference>
<dbReference type="SUPFAM" id="SSF55874">
    <property type="entry name" value="ATPase domain of HSP90 chaperone/DNA topoisomerase II/histidine kinase"/>
    <property type="match status" value="1"/>
</dbReference>
<dbReference type="InterPro" id="IPR035965">
    <property type="entry name" value="PAS-like_dom_sf"/>
</dbReference>